<sequence length="323" mass="35582">MKKLSKILLVFLMVLGLTACSGGSKENEPAKIEMGKENKFDDLVLYKIETISRPQQITPDVIGSFYTYYKPSKSTNVLIDVTMYMTNLQKKEMKLSSTLKGTFVIDKTDYVASTAMVSEDGKTISQGGSLAAEGTNKVHFYAEVKPSLLKNNIEFKLTTVDEENPKEANMSFKLTDIAKNYESKNLNDTIVLDGRGEIALQAVNITKKLEPANPVGLYTYYQVQNDGNSFVVLTTSIKNISESDITASNIAVAKLVDKDSNEYPANSFYEKDDRSNLASASTTVLTPGQSGMIHFVFEVSDAVANGEKSVRITYNGKVFIVNL</sequence>
<comment type="caution">
    <text evidence="4">The sequence shown here is derived from an EMBL/GenBank/DDBJ whole genome shotgun (WGS) entry which is preliminary data.</text>
</comment>
<feature type="domain" description="DUF4352" evidence="3">
    <location>
        <begin position="220"/>
        <end position="304"/>
    </location>
</feature>
<dbReference type="InterPro" id="IPR029050">
    <property type="entry name" value="Immunoprotect_excell_Ig-like"/>
</dbReference>
<dbReference type="AlphaFoldDB" id="A0A3E3EEA7"/>
<keyword evidence="1 2" id="KW-0732">Signal</keyword>
<dbReference type="Proteomes" id="UP000261032">
    <property type="component" value="Unassembled WGS sequence"/>
</dbReference>
<proteinExistence type="predicted"/>
<evidence type="ECO:0000256" key="2">
    <source>
        <dbReference type="SAM" id="SignalP"/>
    </source>
</evidence>
<feature type="signal peptide" evidence="2">
    <location>
        <begin position="1"/>
        <end position="19"/>
    </location>
</feature>
<dbReference type="Pfam" id="PF11611">
    <property type="entry name" value="DUF4352"/>
    <property type="match status" value="1"/>
</dbReference>
<protein>
    <submittedName>
        <fullName evidence="4">DUF4352 domain-containing protein</fullName>
    </submittedName>
</protein>
<dbReference type="InterPro" id="IPR029051">
    <property type="entry name" value="DUF4352"/>
</dbReference>
<dbReference type="EMBL" id="QUSL01000013">
    <property type="protein sequence ID" value="RGD85002.1"/>
    <property type="molecule type" value="Genomic_DNA"/>
</dbReference>
<dbReference type="PROSITE" id="PS51257">
    <property type="entry name" value="PROKAR_LIPOPROTEIN"/>
    <property type="match status" value="1"/>
</dbReference>
<accession>A0A3E3EEA7</accession>
<dbReference type="Gene3D" id="2.60.40.1240">
    <property type="match status" value="1"/>
</dbReference>
<evidence type="ECO:0000259" key="3">
    <source>
        <dbReference type="Pfam" id="PF11611"/>
    </source>
</evidence>
<evidence type="ECO:0000313" key="5">
    <source>
        <dbReference type="Proteomes" id="UP000261032"/>
    </source>
</evidence>
<evidence type="ECO:0000256" key="1">
    <source>
        <dbReference type="ARBA" id="ARBA00022729"/>
    </source>
</evidence>
<name>A0A3E3EEA7_9FIRM</name>
<dbReference type="RefSeq" id="WP_117581452.1">
    <property type="nucleotide sequence ID" value="NZ_JAQLKG010000040.1"/>
</dbReference>
<evidence type="ECO:0000313" key="4">
    <source>
        <dbReference type="EMBL" id="RGD85002.1"/>
    </source>
</evidence>
<organism evidence="4 5">
    <name type="scientific">Thomasclavelia ramosa</name>
    <dbReference type="NCBI Taxonomy" id="1547"/>
    <lineage>
        <taxon>Bacteria</taxon>
        <taxon>Bacillati</taxon>
        <taxon>Bacillota</taxon>
        <taxon>Erysipelotrichia</taxon>
        <taxon>Erysipelotrichales</taxon>
        <taxon>Coprobacillaceae</taxon>
        <taxon>Thomasclavelia</taxon>
    </lineage>
</organism>
<reference evidence="4 5" key="1">
    <citation type="submission" date="2018-08" db="EMBL/GenBank/DDBJ databases">
        <title>A genome reference for cultivated species of the human gut microbiota.</title>
        <authorList>
            <person name="Zou Y."/>
            <person name="Xue W."/>
            <person name="Luo G."/>
        </authorList>
    </citation>
    <scope>NUCLEOTIDE SEQUENCE [LARGE SCALE GENOMIC DNA]</scope>
    <source>
        <strain evidence="4 5">OM06-4</strain>
    </source>
</reference>
<gene>
    <name evidence="4" type="ORF">DXB93_09425</name>
</gene>
<feature type="chain" id="PRO_5038580649" evidence="2">
    <location>
        <begin position="20"/>
        <end position="323"/>
    </location>
</feature>